<protein>
    <recommendedName>
        <fullName evidence="4 10">D-3-phosphoglycerate dehydrogenase</fullName>
        <ecNumber evidence="3 10">1.1.1.95</ecNumber>
    </recommendedName>
</protein>
<dbReference type="Gene3D" id="3.30.1330.90">
    <property type="entry name" value="D-3-phosphoglycerate dehydrogenase, domain 3"/>
    <property type="match status" value="1"/>
</dbReference>
<dbReference type="InterPro" id="IPR050857">
    <property type="entry name" value="D-2-hydroxyacid_DH"/>
</dbReference>
<dbReference type="PANTHER" id="PTHR42789:SF1">
    <property type="entry name" value="D-ISOMER SPECIFIC 2-HYDROXYACID DEHYDROGENASE FAMILY PROTEIN (AFU_ORTHOLOGUE AFUA_6G10090)"/>
    <property type="match status" value="1"/>
</dbReference>
<dbReference type="GO" id="GO:0051287">
    <property type="term" value="F:NAD binding"/>
    <property type="evidence" value="ECO:0007669"/>
    <property type="project" value="UniProtKB-UniRule"/>
</dbReference>
<dbReference type="Pfam" id="PF19304">
    <property type="entry name" value="PGDH_inter"/>
    <property type="match status" value="1"/>
</dbReference>
<dbReference type="InterPro" id="IPR002912">
    <property type="entry name" value="ACT_dom"/>
</dbReference>
<dbReference type="PANTHER" id="PTHR42789">
    <property type="entry name" value="D-ISOMER SPECIFIC 2-HYDROXYACID DEHYDROGENASE FAMILY PROTEIN (AFU_ORTHOLOGUE AFUA_6G10090)"/>
    <property type="match status" value="1"/>
</dbReference>
<comment type="catalytic activity">
    <reaction evidence="9 10">
        <text>(2R)-3-phosphoglycerate + NAD(+) = 3-phosphooxypyruvate + NADH + H(+)</text>
        <dbReference type="Rhea" id="RHEA:12641"/>
        <dbReference type="ChEBI" id="CHEBI:15378"/>
        <dbReference type="ChEBI" id="CHEBI:18110"/>
        <dbReference type="ChEBI" id="CHEBI:57540"/>
        <dbReference type="ChEBI" id="CHEBI:57945"/>
        <dbReference type="ChEBI" id="CHEBI:58272"/>
        <dbReference type="EC" id="1.1.1.95"/>
    </reaction>
</comment>
<dbReference type="SUPFAM" id="SSF52283">
    <property type="entry name" value="Formate/glycerate dehydrogenase catalytic domain-like"/>
    <property type="match status" value="1"/>
</dbReference>
<dbReference type="Gene3D" id="3.30.70.260">
    <property type="match status" value="1"/>
</dbReference>
<reference evidence="12" key="2">
    <citation type="journal article" date="2020" name="mSystems">
        <title>Genome- and Community-Level Interaction Insights into Carbon Utilization and Element Cycling Functions of Hydrothermarchaeota in Hydrothermal Sediment.</title>
        <authorList>
            <person name="Zhou Z."/>
            <person name="Liu Y."/>
            <person name="Xu W."/>
            <person name="Pan J."/>
            <person name="Luo Z.H."/>
            <person name="Li M."/>
        </authorList>
    </citation>
    <scope>NUCLEOTIDE SEQUENCE [LARGE SCALE GENOMIC DNA]</scope>
    <source>
        <strain evidence="12">HyVt-386</strain>
    </source>
</reference>
<evidence type="ECO:0000256" key="8">
    <source>
        <dbReference type="ARBA" id="ARBA00023299"/>
    </source>
</evidence>
<evidence type="ECO:0000256" key="10">
    <source>
        <dbReference type="RuleBase" id="RU363003"/>
    </source>
</evidence>
<keyword evidence="7 10" id="KW-0520">NAD</keyword>
<dbReference type="CDD" id="cd04902">
    <property type="entry name" value="ACT_3PGDH-xct"/>
    <property type="match status" value="1"/>
</dbReference>
<sequence length="530" mass="57264">MSKKVLVTEPISPVGIEIMEKELEVDVAFKLKPEELIERIGVYDALVVRSGTKVTKPVIDAATNLKIIGRAGVGVDNIDLEEATKRGIVVVNAPAGNTISAAEHTLALLFALSRKIPAANESLKVHRRWERSKYLGVEITGKTLGILGLGRIGTEVAKRAKGLGMKILAYDPYISRERADELGVRITTFDEVIRNADYITIHTPLTKDTRHLIDHEALSRMKDGVRIINCARGGIIDENALYEMIKSGKVAGAALDVFENEPPFDSRLLELDEVIVTPHLGASTAEAQVNVAVAIAEEIVNFLIRGHVKNAVNMAPISPDALPFISPYIKLSEMLGKLAIQLAGGRLSLIRIVYGGDIAQKDIGSEIITIASLKGVLEHISGGYHINFVNAPLIARERGIKVVESKTESTEDFTSMITVELETDRGVTKISGTIFGKDEARIVRIGSYWIDAPFSHYMLISRHINKPRVIGPVGMILGDAGINISGMHVGGGGVGGEALMVLNIDSPVPNDVLEDVKKVDGIIDAILVTL</sequence>
<evidence type="ECO:0000256" key="2">
    <source>
        <dbReference type="ARBA" id="ARBA00005854"/>
    </source>
</evidence>
<dbReference type="EC" id="1.1.1.95" evidence="3 10"/>
<dbReference type="Pfam" id="PF02826">
    <property type="entry name" value="2-Hacid_dh_C"/>
    <property type="match status" value="1"/>
</dbReference>
<dbReference type="InterPro" id="IPR036291">
    <property type="entry name" value="NAD(P)-bd_dom_sf"/>
</dbReference>
<dbReference type="PROSITE" id="PS00065">
    <property type="entry name" value="D_2_HYDROXYACID_DH_1"/>
    <property type="match status" value="1"/>
</dbReference>
<keyword evidence="8 10" id="KW-0718">Serine biosynthesis</keyword>
<dbReference type="EMBL" id="DRIE01000049">
    <property type="protein sequence ID" value="HEC56847.1"/>
    <property type="molecule type" value="Genomic_DNA"/>
</dbReference>
<gene>
    <name evidence="12" type="ORF">ENI32_03050</name>
    <name evidence="13" type="ORF">SBU_001313</name>
</gene>
<dbReference type="InterPro" id="IPR006140">
    <property type="entry name" value="D-isomer_DH_NAD-bd"/>
</dbReference>
<evidence type="ECO:0000313" key="13">
    <source>
        <dbReference type="EMBL" id="OFV65730.1"/>
    </source>
</evidence>
<evidence type="ECO:0000256" key="9">
    <source>
        <dbReference type="ARBA" id="ARBA00048731"/>
    </source>
</evidence>
<dbReference type="GO" id="GO:0004617">
    <property type="term" value="F:phosphoglycerate dehydrogenase activity"/>
    <property type="evidence" value="ECO:0007669"/>
    <property type="project" value="UniProtKB-UniRule"/>
</dbReference>
<evidence type="ECO:0000313" key="12">
    <source>
        <dbReference type="EMBL" id="HEC56847.1"/>
    </source>
</evidence>
<dbReference type="NCBIfam" id="TIGR01327">
    <property type="entry name" value="PGDH"/>
    <property type="match status" value="1"/>
</dbReference>
<comment type="pathway">
    <text evidence="1 10">Amino-acid biosynthesis; L-serine biosynthesis; L-serine from 3-phospho-D-glycerate: step 1/3.</text>
</comment>
<dbReference type="AlphaFoldDB" id="A0A1F2P3C1"/>
<dbReference type="PATRIC" id="fig|1839936.3.peg.1330"/>
<dbReference type="InterPro" id="IPR045865">
    <property type="entry name" value="ACT-like_dom_sf"/>
</dbReference>
<dbReference type="InterPro" id="IPR029752">
    <property type="entry name" value="D-isomer_DH_CS1"/>
</dbReference>
<dbReference type="EMBL" id="LYOR01000007">
    <property type="protein sequence ID" value="OFV65730.1"/>
    <property type="molecule type" value="Genomic_DNA"/>
</dbReference>
<dbReference type="Pfam" id="PF01842">
    <property type="entry name" value="ACT"/>
    <property type="match status" value="1"/>
</dbReference>
<organism evidence="13 14">
    <name type="scientific">Candidatus Syntropharchaeum butanivorans</name>
    <dbReference type="NCBI Taxonomy" id="1839936"/>
    <lineage>
        <taxon>Archaea</taxon>
        <taxon>Methanobacteriati</taxon>
        <taxon>Methanobacteriota</taxon>
        <taxon>Stenosarchaea group</taxon>
        <taxon>Methanomicrobia</taxon>
        <taxon>Methanosarcinales</taxon>
        <taxon>ANME-2 cluster</taxon>
        <taxon>Candidatus Syntropharchaeum</taxon>
    </lineage>
</organism>
<evidence type="ECO:0000256" key="6">
    <source>
        <dbReference type="ARBA" id="ARBA00023002"/>
    </source>
</evidence>
<proteinExistence type="inferred from homology"/>
<dbReference type="UniPathway" id="UPA00135">
    <property type="reaction ID" value="UER00196"/>
</dbReference>
<dbReference type="CDD" id="cd12173">
    <property type="entry name" value="PGDH_4"/>
    <property type="match status" value="1"/>
</dbReference>
<feature type="domain" description="ACT" evidence="11">
    <location>
        <begin position="458"/>
        <end position="530"/>
    </location>
</feature>
<dbReference type="Pfam" id="PF00389">
    <property type="entry name" value="2-Hacid_dh"/>
    <property type="match status" value="1"/>
</dbReference>
<keyword evidence="6 10" id="KW-0560">Oxidoreductase</keyword>
<dbReference type="Gene3D" id="3.40.50.720">
    <property type="entry name" value="NAD(P)-binding Rossmann-like Domain"/>
    <property type="match status" value="2"/>
</dbReference>
<keyword evidence="5 10" id="KW-0028">Amino-acid biosynthesis</keyword>
<evidence type="ECO:0000256" key="5">
    <source>
        <dbReference type="ARBA" id="ARBA00022605"/>
    </source>
</evidence>
<evidence type="ECO:0000313" key="14">
    <source>
        <dbReference type="Proteomes" id="UP000185779"/>
    </source>
</evidence>
<dbReference type="GO" id="GO:0006564">
    <property type="term" value="P:L-serine biosynthetic process"/>
    <property type="evidence" value="ECO:0007669"/>
    <property type="project" value="UniProtKB-UniRule"/>
</dbReference>
<dbReference type="FunFam" id="3.40.50.720:FF:000021">
    <property type="entry name" value="D-3-phosphoglycerate dehydrogenase"/>
    <property type="match status" value="1"/>
</dbReference>
<dbReference type="SUPFAM" id="SSF143548">
    <property type="entry name" value="Serine metabolism enzymes domain"/>
    <property type="match status" value="1"/>
</dbReference>
<evidence type="ECO:0000256" key="3">
    <source>
        <dbReference type="ARBA" id="ARBA00013143"/>
    </source>
</evidence>
<dbReference type="FunFam" id="3.30.1330.90:FF:000003">
    <property type="entry name" value="D-3-phosphoglycerate dehydrogenase"/>
    <property type="match status" value="1"/>
</dbReference>
<comment type="caution">
    <text evidence="13">The sequence shown here is derived from an EMBL/GenBank/DDBJ whole genome shotgun (WGS) entry which is preliminary data.</text>
</comment>
<dbReference type="STRING" id="1839936.SBU_001313"/>
<dbReference type="SUPFAM" id="SSF51735">
    <property type="entry name" value="NAD(P)-binding Rossmann-fold domains"/>
    <property type="match status" value="1"/>
</dbReference>
<dbReference type="Proteomes" id="UP000885936">
    <property type="component" value="Unassembled WGS sequence"/>
</dbReference>
<dbReference type="Proteomes" id="UP000185779">
    <property type="component" value="Unassembled WGS sequence"/>
</dbReference>
<dbReference type="PROSITE" id="PS51671">
    <property type="entry name" value="ACT"/>
    <property type="match status" value="1"/>
</dbReference>
<comment type="similarity">
    <text evidence="2 10">Belongs to the D-isomer specific 2-hydroxyacid dehydrogenase family.</text>
</comment>
<dbReference type="PROSITE" id="PS00671">
    <property type="entry name" value="D_2_HYDROXYACID_DH_3"/>
    <property type="match status" value="1"/>
</dbReference>
<dbReference type="SUPFAM" id="SSF55021">
    <property type="entry name" value="ACT-like"/>
    <property type="match status" value="1"/>
</dbReference>
<evidence type="ECO:0000256" key="1">
    <source>
        <dbReference type="ARBA" id="ARBA00005216"/>
    </source>
</evidence>
<evidence type="ECO:0000256" key="7">
    <source>
        <dbReference type="ARBA" id="ARBA00023027"/>
    </source>
</evidence>
<dbReference type="InterPro" id="IPR006236">
    <property type="entry name" value="PGDH"/>
</dbReference>
<dbReference type="InterPro" id="IPR029753">
    <property type="entry name" value="D-isomer_DH_CS"/>
</dbReference>
<evidence type="ECO:0000259" key="11">
    <source>
        <dbReference type="PROSITE" id="PS51671"/>
    </source>
</evidence>
<dbReference type="InterPro" id="IPR045626">
    <property type="entry name" value="PGDH_ASB_dom"/>
</dbReference>
<accession>A0A1F2P3C1</accession>
<reference evidence="13 14" key="1">
    <citation type="submission" date="2016-05" db="EMBL/GenBank/DDBJ databases">
        <title>Microbial consortia oxidize butane by reversing methanogenesis.</title>
        <authorList>
            <person name="Laso-Perez R."/>
            <person name="Richter M."/>
            <person name="Wegener G."/>
            <person name="Musat F."/>
        </authorList>
    </citation>
    <scope>NUCLEOTIDE SEQUENCE [LARGE SCALE GENOMIC DNA]</scope>
    <source>
        <strain evidence="13">BOX1</strain>
    </source>
</reference>
<name>A0A1F2P3C1_9EURY</name>
<evidence type="ECO:0000256" key="4">
    <source>
        <dbReference type="ARBA" id="ARBA00021582"/>
    </source>
</evidence>
<keyword evidence="14" id="KW-1185">Reference proteome</keyword>
<dbReference type="InterPro" id="IPR029009">
    <property type="entry name" value="ASB_dom_sf"/>
</dbReference>
<dbReference type="InterPro" id="IPR006139">
    <property type="entry name" value="D-isomer_2_OHA_DH_cat_dom"/>
</dbReference>